<evidence type="ECO:0000313" key="5">
    <source>
        <dbReference type="Proteomes" id="UP000053557"/>
    </source>
</evidence>
<proteinExistence type="predicted"/>
<feature type="transmembrane region" description="Helical" evidence="1">
    <location>
        <begin position="6"/>
        <end position="26"/>
    </location>
</feature>
<reference evidence="4 5" key="1">
    <citation type="submission" date="2015-12" db="EMBL/GenBank/DDBJ databases">
        <title>Draft genome sequence of Acidibacillus ferrooxidans ITV001, isolated from a chalcopyrite acid mine drainage site in Brazil.</title>
        <authorList>
            <person name="Dall'Agnol H."/>
            <person name="Nancucheo I."/>
            <person name="Johnson B."/>
            <person name="Oliveira R."/>
            <person name="Leite L."/>
            <person name="Pylro V."/>
            <person name="Nunes G.L."/>
            <person name="Tzotzos G."/>
            <person name="Fernandes G.R."/>
            <person name="Dutra J."/>
            <person name="Orellana S.C."/>
            <person name="Oliveira G."/>
        </authorList>
    </citation>
    <scope>NUCLEOTIDE SEQUENCE [LARGE SCALE GENOMIC DNA]</scope>
    <source>
        <strain evidence="5">ITV01</strain>
    </source>
</reference>
<evidence type="ECO:0008006" key="6">
    <source>
        <dbReference type="Google" id="ProtNLM"/>
    </source>
</evidence>
<gene>
    <name evidence="4" type="ORF">ATW55_08840</name>
</gene>
<evidence type="ECO:0000313" key="4">
    <source>
        <dbReference type="EMBL" id="KUO96893.1"/>
    </source>
</evidence>
<dbReference type="Pfam" id="PF20769">
    <property type="entry name" value="YPEB_N"/>
    <property type="match status" value="1"/>
</dbReference>
<keyword evidence="1" id="KW-0812">Transmembrane</keyword>
<evidence type="ECO:0000259" key="3">
    <source>
        <dbReference type="Pfam" id="PF20769"/>
    </source>
</evidence>
<dbReference type="EMBL" id="LPVJ01000009">
    <property type="protein sequence ID" value="KUO96893.1"/>
    <property type="molecule type" value="Genomic_DNA"/>
</dbReference>
<evidence type="ECO:0000256" key="1">
    <source>
        <dbReference type="SAM" id="Phobius"/>
    </source>
</evidence>
<keyword evidence="1" id="KW-0472">Membrane</keyword>
<evidence type="ECO:0000259" key="2">
    <source>
        <dbReference type="Pfam" id="PF14620"/>
    </source>
</evidence>
<accession>A0A101XSS9</accession>
<protein>
    <recommendedName>
        <fullName evidence="6">PepSY domain-containing protein</fullName>
    </recommendedName>
</protein>
<sequence length="448" mass="48756">MEHRGYAWVLIPALAIGMFAVSLYGYNEHAQRSAAVSQVERGFQTTYHNISYDADEMQDALRRAEVTTQARAITRELRGAAQHAALAARASGSLPASVQSHQLTAYFHDVEMRCAQLLDLHASATPLTSSERSDLSVMASDTTHIEQLLRAIQRTGLRGNSPFTNFVKYGASAVNASPIAQSFTKMNQTISTLRASHQAVYHRTFAADRDLVHDEPSLAAQGSNISIKQAILRATSFVGGAVGKNPHAAEYGIGSAHPFYFVTFYPDGPQGTPLYVSVYKHGGNVFEMAREGYHGGGGTSIASGNVVAKQYLARHGFKTVTLIESDAYHGQIFTKYAPLRQGVPMVNQAILATIAQGARRVIHYDASAYFEAEPYHGTFTPKITAKEAEQAFADGVRKSHPQLVVCAPHGDDPLLAYRFLVLRNANTYVVDVDAQNGRVLAITKQTKL</sequence>
<dbReference type="Pfam" id="PF14620">
    <property type="entry name" value="YPEB_PepSY1-2"/>
    <property type="match status" value="1"/>
</dbReference>
<dbReference type="InterPro" id="IPR048402">
    <property type="entry name" value="YpeB_N"/>
</dbReference>
<organism evidence="4 5">
    <name type="scientific">Ferroacidibacillus organovorans</name>
    <dbReference type="NCBI Taxonomy" id="1765683"/>
    <lineage>
        <taxon>Bacteria</taxon>
        <taxon>Bacillati</taxon>
        <taxon>Bacillota</taxon>
        <taxon>Bacilli</taxon>
        <taxon>Bacillales</taxon>
        <taxon>Alicyclobacillaceae</taxon>
        <taxon>Ferroacidibacillus</taxon>
    </lineage>
</organism>
<dbReference type="OrthoDB" id="2372097at2"/>
<dbReference type="GO" id="GO:0009847">
    <property type="term" value="P:spore germination"/>
    <property type="evidence" value="ECO:0007669"/>
    <property type="project" value="InterPro"/>
</dbReference>
<dbReference type="AlphaFoldDB" id="A0A101XSS9"/>
<dbReference type="RefSeq" id="WP_067712979.1">
    <property type="nucleotide sequence ID" value="NZ_LPVJ01000009.1"/>
</dbReference>
<dbReference type="InterPro" id="IPR014239">
    <property type="entry name" value="YpeB_PepSY1-2"/>
</dbReference>
<feature type="domain" description="Sporulation protein YpeB N-terminal" evidence="3">
    <location>
        <begin position="34"/>
        <end position="160"/>
    </location>
</feature>
<dbReference type="Proteomes" id="UP000053557">
    <property type="component" value="Unassembled WGS sequence"/>
</dbReference>
<keyword evidence="5" id="KW-1185">Reference proteome</keyword>
<keyword evidence="1" id="KW-1133">Transmembrane helix</keyword>
<name>A0A101XSS9_9BACL</name>
<comment type="caution">
    <text evidence="4">The sequence shown here is derived from an EMBL/GenBank/DDBJ whole genome shotgun (WGS) entry which is preliminary data.</text>
</comment>
<feature type="domain" description="Sporulation protein YpeB PepSY1 and PepSY2" evidence="2">
    <location>
        <begin position="182"/>
        <end position="370"/>
    </location>
</feature>